<comment type="similarity">
    <text evidence="2">Belongs to the peptidase M24B family.</text>
</comment>
<dbReference type="InterPro" id="IPR000994">
    <property type="entry name" value="Pept_M24"/>
</dbReference>
<dbReference type="InterPro" id="IPR007865">
    <property type="entry name" value="Aminopep_P_N"/>
</dbReference>
<dbReference type="AlphaFoldDB" id="A0A164VG00"/>
<dbReference type="GO" id="GO:0005739">
    <property type="term" value="C:mitochondrion"/>
    <property type="evidence" value="ECO:0007669"/>
    <property type="project" value="TreeGrafter"/>
</dbReference>
<accession>A0A164VG00</accession>
<keyword evidence="3" id="KW-0479">Metal-binding</keyword>
<dbReference type="EMBL" id="KV419405">
    <property type="protein sequence ID" value="KZS94123.1"/>
    <property type="molecule type" value="Genomic_DNA"/>
</dbReference>
<dbReference type="Proteomes" id="UP000076722">
    <property type="component" value="Unassembled WGS sequence"/>
</dbReference>
<name>A0A164VG00_9AGAM</name>
<evidence type="ECO:0000313" key="8">
    <source>
        <dbReference type="Proteomes" id="UP000076722"/>
    </source>
</evidence>
<evidence type="ECO:0000256" key="4">
    <source>
        <dbReference type="ARBA" id="ARBA00022801"/>
    </source>
</evidence>
<dbReference type="CDD" id="cd01087">
    <property type="entry name" value="Prolidase"/>
    <property type="match status" value="1"/>
</dbReference>
<dbReference type="InterPro" id="IPR029149">
    <property type="entry name" value="Creatin/AminoP/Spt16_N"/>
</dbReference>
<dbReference type="SUPFAM" id="SSF55920">
    <property type="entry name" value="Creatinase/aminopeptidase"/>
    <property type="match status" value="1"/>
</dbReference>
<keyword evidence="4" id="KW-0378">Hydrolase</keyword>
<dbReference type="InterPro" id="IPR036005">
    <property type="entry name" value="Creatinase/aminopeptidase-like"/>
</dbReference>
<dbReference type="InterPro" id="IPR052433">
    <property type="entry name" value="X-Pro_dipept-like"/>
</dbReference>
<evidence type="ECO:0000313" key="7">
    <source>
        <dbReference type="EMBL" id="KZS94123.1"/>
    </source>
</evidence>
<organism evidence="7 8">
    <name type="scientific">Sistotremastrum niveocremeum HHB9708</name>
    <dbReference type="NCBI Taxonomy" id="1314777"/>
    <lineage>
        <taxon>Eukaryota</taxon>
        <taxon>Fungi</taxon>
        <taxon>Dikarya</taxon>
        <taxon>Basidiomycota</taxon>
        <taxon>Agaricomycotina</taxon>
        <taxon>Agaricomycetes</taxon>
        <taxon>Sistotremastrales</taxon>
        <taxon>Sistotremastraceae</taxon>
        <taxon>Sertulicium</taxon>
        <taxon>Sertulicium niveocremeum</taxon>
    </lineage>
</organism>
<dbReference type="Gene3D" id="3.40.350.10">
    <property type="entry name" value="Creatinase/prolidase N-terminal domain"/>
    <property type="match status" value="1"/>
</dbReference>
<evidence type="ECO:0000256" key="1">
    <source>
        <dbReference type="ARBA" id="ARBA00001936"/>
    </source>
</evidence>
<dbReference type="Pfam" id="PF05195">
    <property type="entry name" value="AMP_N"/>
    <property type="match status" value="1"/>
</dbReference>
<protein>
    <submittedName>
        <fullName evidence="7">Peptidase M24</fullName>
    </submittedName>
</protein>
<dbReference type="OrthoDB" id="4215474at2759"/>
<evidence type="ECO:0000256" key="3">
    <source>
        <dbReference type="ARBA" id="ARBA00022723"/>
    </source>
</evidence>
<dbReference type="Pfam" id="PF00557">
    <property type="entry name" value="Peptidase_M24"/>
    <property type="match status" value="1"/>
</dbReference>
<evidence type="ECO:0000256" key="2">
    <source>
        <dbReference type="ARBA" id="ARBA00008766"/>
    </source>
</evidence>
<evidence type="ECO:0000256" key="5">
    <source>
        <dbReference type="ARBA" id="ARBA00023211"/>
    </source>
</evidence>
<feature type="domain" description="Aminopeptidase P N-terminal" evidence="6">
    <location>
        <begin position="69"/>
        <end position="205"/>
    </location>
</feature>
<dbReference type="GO" id="GO:0070006">
    <property type="term" value="F:metalloaminopeptidase activity"/>
    <property type="evidence" value="ECO:0007669"/>
    <property type="project" value="InterPro"/>
</dbReference>
<dbReference type="GO" id="GO:0030145">
    <property type="term" value="F:manganese ion binding"/>
    <property type="evidence" value="ECO:0007669"/>
    <property type="project" value="InterPro"/>
</dbReference>
<reference evidence="7 8" key="1">
    <citation type="journal article" date="2016" name="Mol. Biol. Evol.">
        <title>Comparative Genomics of Early-Diverging Mushroom-Forming Fungi Provides Insights into the Origins of Lignocellulose Decay Capabilities.</title>
        <authorList>
            <person name="Nagy L.G."/>
            <person name="Riley R."/>
            <person name="Tritt A."/>
            <person name="Adam C."/>
            <person name="Daum C."/>
            <person name="Floudas D."/>
            <person name="Sun H."/>
            <person name="Yadav J.S."/>
            <person name="Pangilinan J."/>
            <person name="Larsson K.H."/>
            <person name="Matsuura K."/>
            <person name="Barry K."/>
            <person name="Labutti K."/>
            <person name="Kuo R."/>
            <person name="Ohm R.A."/>
            <person name="Bhattacharya S.S."/>
            <person name="Shirouzu T."/>
            <person name="Yoshinaga Y."/>
            <person name="Martin F.M."/>
            <person name="Grigoriev I.V."/>
            <person name="Hibbett D.S."/>
        </authorList>
    </citation>
    <scope>NUCLEOTIDE SEQUENCE [LARGE SCALE GENOMIC DNA]</scope>
    <source>
        <strain evidence="7 8">HHB9708</strain>
    </source>
</reference>
<dbReference type="STRING" id="1314777.A0A164VG00"/>
<dbReference type="PANTHER" id="PTHR43226:SF4">
    <property type="entry name" value="XAA-PRO AMINOPEPTIDASE 3"/>
    <property type="match status" value="1"/>
</dbReference>
<dbReference type="Gene3D" id="3.90.230.10">
    <property type="entry name" value="Creatinase/methionine aminopeptidase superfamily"/>
    <property type="match status" value="1"/>
</dbReference>
<evidence type="ECO:0000259" key="6">
    <source>
        <dbReference type="SMART" id="SM01011"/>
    </source>
</evidence>
<dbReference type="GO" id="GO:0006508">
    <property type="term" value="P:proteolysis"/>
    <property type="evidence" value="ECO:0007669"/>
    <property type="project" value="TreeGrafter"/>
</dbReference>
<keyword evidence="8" id="KW-1185">Reference proteome</keyword>
<dbReference type="SMART" id="SM01011">
    <property type="entry name" value="AMP_N"/>
    <property type="match status" value="1"/>
</dbReference>
<sequence>MLRRCVTVGGKRISVSSWSKRRYATEVVSGISLNDGAPTIAPIKPSLWGQPTYKSHPTLLRPNELTPGITSEEYERRRAALMNGLPDNSIVILVAGSVKYMSQRTCYSFRQASDFWYLTGFQEPDTAVILEKNSSSRGYKMTMFCGRKHAEYEKWNGPRSGFEAAISIFGADDARDIIHFPSHLKSVVTSYSNVYVDVPASKRRRSLLQYLSNQVAPKTEYESIIDALSSSRRRPLASEIIKLRTIKSPAEKRMMRLAADISGNAHADIMRFGEPGRSEADIAAHFQYRCLLNGAQRLAYVPVVASGPNALIIHYTANDQLINSDELVLVDAGCEYNGYASDITRTWPASGKFTAPQRDLYQAILNAQKQCIDLCTGKSGLSLHDLHRRSCQFLSTELRQIGFELHTGDLERILYPHFLTHPIGIDLHESSIDRADSIKSGMVITIEPGLYVPPDPRFPKHFHNIGIRIEDEVLVEQDYPVVLSVNAPKEIVDVEGACQGVLDIARQ</sequence>
<proteinExistence type="inferred from homology"/>
<dbReference type="PANTHER" id="PTHR43226">
    <property type="entry name" value="XAA-PRO AMINOPEPTIDASE 3"/>
    <property type="match status" value="1"/>
</dbReference>
<gene>
    <name evidence="7" type="ORF">SISNIDRAFT_474119</name>
</gene>
<dbReference type="SUPFAM" id="SSF53092">
    <property type="entry name" value="Creatinase/prolidase N-terminal domain"/>
    <property type="match status" value="1"/>
</dbReference>
<comment type="cofactor">
    <cofactor evidence="1">
        <name>Mn(2+)</name>
        <dbReference type="ChEBI" id="CHEBI:29035"/>
    </cofactor>
</comment>
<keyword evidence="5" id="KW-0464">Manganese</keyword>